<evidence type="ECO:0008006" key="3">
    <source>
        <dbReference type="Google" id="ProtNLM"/>
    </source>
</evidence>
<proteinExistence type="predicted"/>
<name>A0A0G1XFK9_9BACT</name>
<reference evidence="1 2" key="1">
    <citation type="journal article" date="2015" name="Nature">
        <title>rRNA introns, odd ribosomes, and small enigmatic genomes across a large radiation of phyla.</title>
        <authorList>
            <person name="Brown C.T."/>
            <person name="Hug L.A."/>
            <person name="Thomas B.C."/>
            <person name="Sharon I."/>
            <person name="Castelle C.J."/>
            <person name="Singh A."/>
            <person name="Wilkins M.J."/>
            <person name="Williams K.H."/>
            <person name="Banfield J.F."/>
        </authorList>
    </citation>
    <scope>NUCLEOTIDE SEQUENCE [LARGE SCALE GENOMIC DNA]</scope>
</reference>
<accession>A0A0G1XFK9</accession>
<dbReference type="EMBL" id="LCRD01000024">
    <property type="protein sequence ID" value="KKW30063.1"/>
    <property type="molecule type" value="Genomic_DNA"/>
</dbReference>
<gene>
    <name evidence="1" type="ORF">UY72_C0024G0010</name>
</gene>
<evidence type="ECO:0000313" key="1">
    <source>
        <dbReference type="EMBL" id="KKW30063.1"/>
    </source>
</evidence>
<sequence>MKRPPVRTYPYKGPFRSDDSSVSEKCLMSTSAMNAIIHQVKSLNLPLGQYIIVGSGAMSVHGIRPHKDVDLLVTPDLYDELKRRGWTEEEKKPGFFVVHQGDAEASPAMITVNDYQPDIHAVIADADIISGVAFMKLDELVRFKTALGREKDLRDLKLITTYLSRDKKTGLPPDFRDGSKLRRFFIDLQILFHRRPIKSECCESWRKVEKMRCCKGCATLYSVDSPSWWKRFLARWGKRVEIKNK</sequence>
<evidence type="ECO:0000313" key="2">
    <source>
        <dbReference type="Proteomes" id="UP000034846"/>
    </source>
</evidence>
<organism evidence="1 2">
    <name type="scientific">Candidatus Uhrbacteria bacterium GW2011_GWD2_52_7</name>
    <dbReference type="NCBI Taxonomy" id="1618989"/>
    <lineage>
        <taxon>Bacteria</taxon>
        <taxon>Candidatus Uhriibacteriota</taxon>
    </lineage>
</organism>
<dbReference type="AlphaFoldDB" id="A0A0G1XFK9"/>
<dbReference type="Proteomes" id="UP000034846">
    <property type="component" value="Unassembled WGS sequence"/>
</dbReference>
<comment type="caution">
    <text evidence="1">The sequence shown here is derived from an EMBL/GenBank/DDBJ whole genome shotgun (WGS) entry which is preliminary data.</text>
</comment>
<protein>
    <recommendedName>
        <fullName evidence="3">Nucleotidyltransferase family protein</fullName>
    </recommendedName>
</protein>